<dbReference type="Proteomes" id="UP000178429">
    <property type="component" value="Unassembled WGS sequence"/>
</dbReference>
<dbReference type="CDD" id="cd06445">
    <property type="entry name" value="ATase"/>
    <property type="match status" value="1"/>
</dbReference>
<dbReference type="EMBL" id="MGHL01000008">
    <property type="protein sequence ID" value="OGM69776.1"/>
    <property type="molecule type" value="Genomic_DNA"/>
</dbReference>
<dbReference type="NCBIfam" id="TIGR00589">
    <property type="entry name" value="ogt"/>
    <property type="match status" value="1"/>
</dbReference>
<dbReference type="InterPro" id="IPR052520">
    <property type="entry name" value="ATL_DNA_repair"/>
</dbReference>
<organism evidence="3 4">
    <name type="scientific">Candidatus Woesebacteria bacterium RIFCSPLOWO2_01_FULL_44_14</name>
    <dbReference type="NCBI Taxonomy" id="1802525"/>
    <lineage>
        <taxon>Bacteria</taxon>
        <taxon>Candidatus Woeseibacteriota</taxon>
    </lineage>
</organism>
<protein>
    <recommendedName>
        <fullName evidence="2">Methylated-DNA-[protein]-cysteine S-methyltransferase DNA binding domain-containing protein</fullName>
    </recommendedName>
</protein>
<dbReference type="InterPro" id="IPR036388">
    <property type="entry name" value="WH-like_DNA-bd_sf"/>
</dbReference>
<dbReference type="Pfam" id="PF01035">
    <property type="entry name" value="DNA_binding_1"/>
    <property type="match status" value="1"/>
</dbReference>
<dbReference type="Gene3D" id="1.10.10.10">
    <property type="entry name" value="Winged helix-like DNA-binding domain superfamily/Winged helix DNA-binding domain"/>
    <property type="match status" value="1"/>
</dbReference>
<dbReference type="SUPFAM" id="SSF46767">
    <property type="entry name" value="Methylated DNA-protein cysteine methyltransferase, C-terminal domain"/>
    <property type="match status" value="1"/>
</dbReference>
<name>A0A1F8C0B2_9BACT</name>
<dbReference type="PANTHER" id="PTHR42942:SF1">
    <property type="entry name" value="ALKYLTRANSFERASE-LIKE PROTEIN 1"/>
    <property type="match status" value="1"/>
</dbReference>
<evidence type="ECO:0000313" key="4">
    <source>
        <dbReference type="Proteomes" id="UP000178429"/>
    </source>
</evidence>
<dbReference type="AlphaFoldDB" id="A0A1F8C0B2"/>
<evidence type="ECO:0000259" key="2">
    <source>
        <dbReference type="Pfam" id="PF01035"/>
    </source>
</evidence>
<sequence length="102" mass="11716">MLKQNNFFEKVYEIVRKIPKGKVMTYGQIAEKLSTKDARRVGHALHANKDATTPCHRVVNREGRLANSFAFDGAGEQRRRLEAEGVTFKDRLHVDLSRHLLK</sequence>
<feature type="domain" description="Methylated-DNA-[protein]-cysteine S-methyltransferase DNA binding" evidence="2">
    <location>
        <begin position="6"/>
        <end position="86"/>
    </location>
</feature>
<reference evidence="3 4" key="1">
    <citation type="journal article" date="2016" name="Nat. Commun.">
        <title>Thousands of microbial genomes shed light on interconnected biogeochemical processes in an aquifer system.</title>
        <authorList>
            <person name="Anantharaman K."/>
            <person name="Brown C.T."/>
            <person name="Hug L.A."/>
            <person name="Sharon I."/>
            <person name="Castelle C.J."/>
            <person name="Probst A.J."/>
            <person name="Thomas B.C."/>
            <person name="Singh A."/>
            <person name="Wilkins M.J."/>
            <person name="Karaoz U."/>
            <person name="Brodie E.L."/>
            <person name="Williams K.H."/>
            <person name="Hubbard S.S."/>
            <person name="Banfield J.F."/>
        </authorList>
    </citation>
    <scope>NUCLEOTIDE SEQUENCE [LARGE SCALE GENOMIC DNA]</scope>
</reference>
<dbReference type="InterPro" id="IPR036217">
    <property type="entry name" value="MethylDNA_cys_MeTrfase_DNAb"/>
</dbReference>
<proteinExistence type="predicted"/>
<dbReference type="STRING" id="1802525.A2975_00260"/>
<accession>A0A1F8C0B2</accession>
<dbReference type="GO" id="GO:0003824">
    <property type="term" value="F:catalytic activity"/>
    <property type="evidence" value="ECO:0007669"/>
    <property type="project" value="InterPro"/>
</dbReference>
<keyword evidence="1" id="KW-0227">DNA damage</keyword>
<gene>
    <name evidence="3" type="ORF">A2975_00260</name>
</gene>
<dbReference type="GO" id="GO:0006281">
    <property type="term" value="P:DNA repair"/>
    <property type="evidence" value="ECO:0007669"/>
    <property type="project" value="InterPro"/>
</dbReference>
<dbReference type="InterPro" id="IPR014048">
    <property type="entry name" value="MethylDNA_cys_MeTrfase_DNA-bd"/>
</dbReference>
<evidence type="ECO:0000313" key="3">
    <source>
        <dbReference type="EMBL" id="OGM69776.1"/>
    </source>
</evidence>
<evidence type="ECO:0000256" key="1">
    <source>
        <dbReference type="ARBA" id="ARBA00022763"/>
    </source>
</evidence>
<dbReference type="PANTHER" id="PTHR42942">
    <property type="entry name" value="6-O-METHYLGUANINE DNA METHYLTRANSFERASE"/>
    <property type="match status" value="1"/>
</dbReference>
<comment type="caution">
    <text evidence="3">The sequence shown here is derived from an EMBL/GenBank/DDBJ whole genome shotgun (WGS) entry which is preliminary data.</text>
</comment>